<dbReference type="Gene3D" id="3.10.20.30">
    <property type="match status" value="1"/>
</dbReference>
<evidence type="ECO:0000256" key="7">
    <source>
        <dbReference type="ARBA" id="ARBA00023004"/>
    </source>
</evidence>
<dbReference type="InterPro" id="IPR050415">
    <property type="entry name" value="MRET"/>
</dbReference>
<dbReference type="Pfam" id="PF00111">
    <property type="entry name" value="Fer2"/>
    <property type="match status" value="1"/>
</dbReference>
<dbReference type="Pfam" id="PF00970">
    <property type="entry name" value="FAD_binding_6"/>
    <property type="match status" value="1"/>
</dbReference>
<evidence type="ECO:0000259" key="9">
    <source>
        <dbReference type="PROSITE" id="PS51085"/>
    </source>
</evidence>
<dbReference type="InterPro" id="IPR017938">
    <property type="entry name" value="Riboflavin_synthase-like_b-brl"/>
</dbReference>
<reference evidence="12" key="1">
    <citation type="journal article" date="2019" name="Int. J. Syst. Evol. Microbiol.">
        <title>The Global Catalogue of Microorganisms (GCM) 10K type strain sequencing project: providing services to taxonomists for standard genome sequencing and annotation.</title>
        <authorList>
            <consortium name="The Broad Institute Genomics Platform"/>
            <consortium name="The Broad Institute Genome Sequencing Center for Infectious Disease"/>
            <person name="Wu L."/>
            <person name="Ma J."/>
        </authorList>
    </citation>
    <scope>NUCLEOTIDE SEQUENCE [LARGE SCALE GENOMIC DNA]</scope>
    <source>
        <strain evidence="12">JCM 31319</strain>
    </source>
</reference>
<evidence type="ECO:0000259" key="10">
    <source>
        <dbReference type="PROSITE" id="PS51384"/>
    </source>
</evidence>
<dbReference type="Pfam" id="PF00175">
    <property type="entry name" value="NAD_binding_1"/>
    <property type="match status" value="1"/>
</dbReference>
<dbReference type="PROSITE" id="PS51384">
    <property type="entry name" value="FAD_FR"/>
    <property type="match status" value="1"/>
</dbReference>
<proteinExistence type="predicted"/>
<dbReference type="InterPro" id="IPR036010">
    <property type="entry name" value="2Fe-2S_ferredoxin-like_sf"/>
</dbReference>
<keyword evidence="3" id="KW-0001">2Fe-2S</keyword>
<dbReference type="Gene3D" id="2.40.30.10">
    <property type="entry name" value="Translation factors"/>
    <property type="match status" value="1"/>
</dbReference>
<dbReference type="Gene3D" id="3.40.50.80">
    <property type="entry name" value="Nucleotide-binding domain of ferredoxin-NADP reductase (FNR) module"/>
    <property type="match status" value="1"/>
</dbReference>
<dbReference type="InterPro" id="IPR008333">
    <property type="entry name" value="Cbr1-like_FAD-bd_dom"/>
</dbReference>
<accession>A0ABW3SUV1</accession>
<dbReference type="InterPro" id="IPR001709">
    <property type="entry name" value="Flavoprot_Pyr_Nucl_cyt_Rdtase"/>
</dbReference>
<evidence type="ECO:0000256" key="1">
    <source>
        <dbReference type="ARBA" id="ARBA00001974"/>
    </source>
</evidence>
<dbReference type="InterPro" id="IPR006058">
    <property type="entry name" value="2Fe2S_fd_BS"/>
</dbReference>
<dbReference type="PRINTS" id="PR00406">
    <property type="entry name" value="CYTB5RDTASE"/>
</dbReference>
<dbReference type="PROSITE" id="PS51085">
    <property type="entry name" value="2FE2S_FER_2"/>
    <property type="match status" value="1"/>
</dbReference>
<keyword evidence="8" id="KW-0411">Iron-sulfur</keyword>
<dbReference type="InterPro" id="IPR001433">
    <property type="entry name" value="OxRdtase_FAD/NAD-bd"/>
</dbReference>
<keyword evidence="12" id="KW-1185">Reference proteome</keyword>
<dbReference type="PROSITE" id="PS00197">
    <property type="entry name" value="2FE2S_FER_1"/>
    <property type="match status" value="1"/>
</dbReference>
<dbReference type="SUPFAM" id="SSF52343">
    <property type="entry name" value="Ferredoxin reductase-like, C-terminal NADP-linked domain"/>
    <property type="match status" value="1"/>
</dbReference>
<dbReference type="CDD" id="cd06214">
    <property type="entry name" value="PA_degradation_oxidoreductase_like"/>
    <property type="match status" value="1"/>
</dbReference>
<evidence type="ECO:0000256" key="5">
    <source>
        <dbReference type="ARBA" id="ARBA00022827"/>
    </source>
</evidence>
<dbReference type="SUPFAM" id="SSF54292">
    <property type="entry name" value="2Fe-2S ferredoxin-like"/>
    <property type="match status" value="1"/>
</dbReference>
<evidence type="ECO:0000256" key="6">
    <source>
        <dbReference type="ARBA" id="ARBA00023002"/>
    </source>
</evidence>
<dbReference type="InterPro" id="IPR012675">
    <property type="entry name" value="Beta-grasp_dom_sf"/>
</dbReference>
<keyword evidence="7" id="KW-0408">Iron</keyword>
<sequence>SFKARKFSANYTIMSSPYLNLKVVEITKETVDAATIHFEHPDKKNIDYKPGQFLTLIIPVEGKEIRRSYSLSSTPHESPRLSVTVKRVDGGLMSNYLLDTLQVGQEMKVMEPIGNFCLTCAPSNQRHVLLFGAGSGITPLMSILKAVLREEPNSQVTLVYGNRNEASVIFREQLQELQAKFEARLQVEYVYSQPTHDCEHRGRMNQSLVLKILERRRLAKVENAVYFMCGPEGMMEEVRHALDVLHVPADRIFRESFVSNKLTDQQQQAQHGDVAASEDDGEITTQTVTVIYEGAEYSFEVEPDQTILEAALEQDIDLPYSCQAGLCTACRGKCLSGKVHLDEREGLSDAEMEEGYVLNCVGHPLTNNVVIEIG</sequence>
<keyword evidence="2" id="KW-0285">Flavoprotein</keyword>
<feature type="non-terminal residue" evidence="11">
    <location>
        <position position="1"/>
    </location>
</feature>
<name>A0ABW3SUV1_9BACT</name>
<feature type="domain" description="2Fe-2S ferredoxin-type" evidence="9">
    <location>
        <begin position="286"/>
        <end position="374"/>
    </location>
</feature>
<organism evidence="11 12">
    <name type="scientific">Pontibacter rugosus</name>
    <dbReference type="NCBI Taxonomy" id="1745966"/>
    <lineage>
        <taxon>Bacteria</taxon>
        <taxon>Pseudomonadati</taxon>
        <taxon>Bacteroidota</taxon>
        <taxon>Cytophagia</taxon>
        <taxon>Cytophagales</taxon>
        <taxon>Hymenobacteraceae</taxon>
        <taxon>Pontibacter</taxon>
    </lineage>
</organism>
<comment type="caution">
    <text evidence="11">The sequence shown here is derived from an EMBL/GenBank/DDBJ whole genome shotgun (WGS) entry which is preliminary data.</text>
</comment>
<dbReference type="InterPro" id="IPR039261">
    <property type="entry name" value="FNR_nucleotide-bd"/>
</dbReference>
<keyword evidence="6" id="KW-0560">Oxidoreductase</keyword>
<evidence type="ECO:0000313" key="12">
    <source>
        <dbReference type="Proteomes" id="UP001597094"/>
    </source>
</evidence>
<dbReference type="PANTHER" id="PTHR47354">
    <property type="entry name" value="NADH OXIDOREDUCTASE HCR"/>
    <property type="match status" value="1"/>
</dbReference>
<keyword evidence="5" id="KW-0274">FAD</keyword>
<dbReference type="SUPFAM" id="SSF63380">
    <property type="entry name" value="Riboflavin synthase domain-like"/>
    <property type="match status" value="1"/>
</dbReference>
<dbReference type="InterPro" id="IPR001041">
    <property type="entry name" value="2Fe-2S_ferredoxin-type"/>
</dbReference>
<dbReference type="RefSeq" id="WP_377530558.1">
    <property type="nucleotide sequence ID" value="NZ_JBHTLD010000191.1"/>
</dbReference>
<dbReference type="EMBL" id="JBHTLD010000191">
    <property type="protein sequence ID" value="MFD1187936.1"/>
    <property type="molecule type" value="Genomic_DNA"/>
</dbReference>
<evidence type="ECO:0000256" key="3">
    <source>
        <dbReference type="ARBA" id="ARBA00022714"/>
    </source>
</evidence>
<evidence type="ECO:0000313" key="11">
    <source>
        <dbReference type="EMBL" id="MFD1187936.1"/>
    </source>
</evidence>
<dbReference type="CDD" id="cd00207">
    <property type="entry name" value="fer2"/>
    <property type="match status" value="1"/>
</dbReference>
<dbReference type="PANTHER" id="PTHR47354:SF8">
    <property type="entry name" value="1,2-PHENYLACETYL-COA EPOXIDASE, SUBUNIT E"/>
    <property type="match status" value="1"/>
</dbReference>
<protein>
    <submittedName>
        <fullName evidence="11">2Fe-2S iron-sulfur cluster-binding protein</fullName>
    </submittedName>
</protein>
<dbReference type="PRINTS" id="PR00371">
    <property type="entry name" value="FPNCR"/>
</dbReference>
<feature type="domain" description="FAD-binding FR-type" evidence="10">
    <location>
        <begin position="16"/>
        <end position="119"/>
    </location>
</feature>
<evidence type="ECO:0000256" key="2">
    <source>
        <dbReference type="ARBA" id="ARBA00022630"/>
    </source>
</evidence>
<comment type="cofactor">
    <cofactor evidence="1">
        <name>FAD</name>
        <dbReference type="ChEBI" id="CHEBI:57692"/>
    </cofactor>
</comment>
<gene>
    <name evidence="11" type="ORF">ACFQ2O_17120</name>
</gene>
<dbReference type="InterPro" id="IPR017927">
    <property type="entry name" value="FAD-bd_FR_type"/>
</dbReference>
<evidence type="ECO:0000256" key="8">
    <source>
        <dbReference type="ARBA" id="ARBA00023014"/>
    </source>
</evidence>
<evidence type="ECO:0000256" key="4">
    <source>
        <dbReference type="ARBA" id="ARBA00022723"/>
    </source>
</evidence>
<dbReference type="Proteomes" id="UP001597094">
    <property type="component" value="Unassembled WGS sequence"/>
</dbReference>
<keyword evidence="4" id="KW-0479">Metal-binding</keyword>